<keyword evidence="2" id="KW-1185">Reference proteome</keyword>
<name>A0AAN6XT34_9PEZI</name>
<sequence length="439" mass="50058">MPVTIRTQPIPGDPWLRATTTDGNQILRTQWQDLERKLGAHGIMQNSVSHRGITPSTNGLVSTLLAAWNHHHHLILRPDDIWLAVLSQLGFFINAHAEELRSLFVAHEGKKKLEVWQYDVHPDNADYARFARQMAEEMKKHVKDTRTTRDGEEGGTVEWLLPGFSTTTEGDRAVSAVLVMGAMQKYFEYDFCCEACGIPCVTLLGEREDWVLLRDKVARIGEVLGAQKEAVEFCALLKPLAGFFVRTFDERGEATSAEVLDFWRKAVSRERPRYNMSGGPQELVTGWMTAFCFWTEEGQRSRVLPREGNSVTKVDGVEYWPLEPKDIVKGWASVPVNVKWFVDGVLVEERKCRMVAGSREGPEDWFGYVEYGEPETPKQRRVRWIIPVEWEKKMEEGAPGVEEGSDAVQPAVGWWIYEEKEGVGEDKEVVRMSLMRRDC</sequence>
<reference evidence="1" key="2">
    <citation type="submission" date="2023-05" db="EMBL/GenBank/DDBJ databases">
        <authorList>
            <consortium name="Lawrence Berkeley National Laboratory"/>
            <person name="Steindorff A."/>
            <person name="Hensen N."/>
            <person name="Bonometti L."/>
            <person name="Westerberg I."/>
            <person name="Brannstrom I.O."/>
            <person name="Guillou S."/>
            <person name="Cros-Aarteil S."/>
            <person name="Calhoun S."/>
            <person name="Haridas S."/>
            <person name="Kuo A."/>
            <person name="Mondo S."/>
            <person name="Pangilinan J."/>
            <person name="Riley R."/>
            <person name="Labutti K."/>
            <person name="Andreopoulos B."/>
            <person name="Lipzen A."/>
            <person name="Chen C."/>
            <person name="Yanf M."/>
            <person name="Daum C."/>
            <person name="Ng V."/>
            <person name="Clum A."/>
            <person name="Ohm R."/>
            <person name="Martin F."/>
            <person name="Silar P."/>
            <person name="Natvig D."/>
            <person name="Lalanne C."/>
            <person name="Gautier V."/>
            <person name="Ament-Velasquez S.L."/>
            <person name="Kruys A."/>
            <person name="Hutchinson M.I."/>
            <person name="Powell A.J."/>
            <person name="Barry K."/>
            <person name="Miller A.N."/>
            <person name="Grigoriev I.V."/>
            <person name="Debuchy R."/>
            <person name="Gladieux P."/>
            <person name="Thoren M.H."/>
            <person name="Johannesson H."/>
        </authorList>
    </citation>
    <scope>NUCLEOTIDE SEQUENCE</scope>
    <source>
        <strain evidence="1">PSN293</strain>
    </source>
</reference>
<proteinExistence type="predicted"/>
<evidence type="ECO:0000313" key="1">
    <source>
        <dbReference type="EMBL" id="KAK4206083.1"/>
    </source>
</evidence>
<dbReference type="AlphaFoldDB" id="A0AAN6XT34"/>
<protein>
    <submittedName>
        <fullName evidence="1">Uncharacterized protein</fullName>
    </submittedName>
</protein>
<evidence type="ECO:0000313" key="2">
    <source>
        <dbReference type="Proteomes" id="UP001301769"/>
    </source>
</evidence>
<gene>
    <name evidence="1" type="ORF">QBC37DRAFT_445189</name>
</gene>
<dbReference type="Proteomes" id="UP001301769">
    <property type="component" value="Unassembled WGS sequence"/>
</dbReference>
<accession>A0AAN6XT34</accession>
<dbReference type="EMBL" id="MU858517">
    <property type="protein sequence ID" value="KAK4206083.1"/>
    <property type="molecule type" value="Genomic_DNA"/>
</dbReference>
<dbReference type="InterPro" id="IPR025533">
    <property type="entry name" value="DUF4419"/>
</dbReference>
<reference evidence="1" key="1">
    <citation type="journal article" date="2023" name="Mol. Phylogenet. Evol.">
        <title>Genome-scale phylogeny and comparative genomics of the fungal order Sordariales.</title>
        <authorList>
            <person name="Hensen N."/>
            <person name="Bonometti L."/>
            <person name="Westerberg I."/>
            <person name="Brannstrom I.O."/>
            <person name="Guillou S."/>
            <person name="Cros-Aarteil S."/>
            <person name="Calhoun S."/>
            <person name="Haridas S."/>
            <person name="Kuo A."/>
            <person name="Mondo S."/>
            <person name="Pangilinan J."/>
            <person name="Riley R."/>
            <person name="LaButti K."/>
            <person name="Andreopoulos B."/>
            <person name="Lipzen A."/>
            <person name="Chen C."/>
            <person name="Yan M."/>
            <person name="Daum C."/>
            <person name="Ng V."/>
            <person name="Clum A."/>
            <person name="Steindorff A."/>
            <person name="Ohm R.A."/>
            <person name="Martin F."/>
            <person name="Silar P."/>
            <person name="Natvig D.O."/>
            <person name="Lalanne C."/>
            <person name="Gautier V."/>
            <person name="Ament-Velasquez S.L."/>
            <person name="Kruys A."/>
            <person name="Hutchinson M.I."/>
            <person name="Powell A.J."/>
            <person name="Barry K."/>
            <person name="Miller A.N."/>
            <person name="Grigoriev I.V."/>
            <person name="Debuchy R."/>
            <person name="Gladieux P."/>
            <person name="Hiltunen Thoren M."/>
            <person name="Johannesson H."/>
        </authorList>
    </citation>
    <scope>NUCLEOTIDE SEQUENCE</scope>
    <source>
        <strain evidence="1">PSN293</strain>
    </source>
</reference>
<dbReference type="Pfam" id="PF14388">
    <property type="entry name" value="DUF4419"/>
    <property type="match status" value="1"/>
</dbReference>
<comment type="caution">
    <text evidence="1">The sequence shown here is derived from an EMBL/GenBank/DDBJ whole genome shotgun (WGS) entry which is preliminary data.</text>
</comment>
<dbReference type="PANTHER" id="PTHR31252">
    <property type="entry name" value="DUF4419 DOMAIN-CONTAINING PROTEIN"/>
    <property type="match status" value="1"/>
</dbReference>
<organism evidence="1 2">
    <name type="scientific">Rhypophila decipiens</name>
    <dbReference type="NCBI Taxonomy" id="261697"/>
    <lineage>
        <taxon>Eukaryota</taxon>
        <taxon>Fungi</taxon>
        <taxon>Dikarya</taxon>
        <taxon>Ascomycota</taxon>
        <taxon>Pezizomycotina</taxon>
        <taxon>Sordariomycetes</taxon>
        <taxon>Sordariomycetidae</taxon>
        <taxon>Sordariales</taxon>
        <taxon>Naviculisporaceae</taxon>
        <taxon>Rhypophila</taxon>
    </lineage>
</organism>
<dbReference type="PANTHER" id="PTHR31252:SF11">
    <property type="entry name" value="DUF4419 DOMAIN-CONTAINING PROTEIN"/>
    <property type="match status" value="1"/>
</dbReference>